<feature type="compositionally biased region" description="Basic and acidic residues" evidence="1">
    <location>
        <begin position="188"/>
        <end position="199"/>
    </location>
</feature>
<evidence type="ECO:0000313" key="3">
    <source>
        <dbReference type="Proteomes" id="UP000075809"/>
    </source>
</evidence>
<reference evidence="2 3" key="1">
    <citation type="submission" date="2015-09" db="EMBL/GenBank/DDBJ databases">
        <title>Trachymyrmex zeteki WGS genome.</title>
        <authorList>
            <person name="Nygaard S."/>
            <person name="Hu H."/>
            <person name="Boomsma J."/>
            <person name="Zhang G."/>
        </authorList>
    </citation>
    <scope>NUCLEOTIDE SEQUENCE [LARGE SCALE GENOMIC DNA]</scope>
    <source>
        <strain evidence="2">Tzet28-1</strain>
        <tissue evidence="2">Whole body</tissue>
    </source>
</reference>
<accession>A0A151WZ72</accession>
<dbReference type="EMBL" id="KQ982649">
    <property type="protein sequence ID" value="KYQ53169.1"/>
    <property type="molecule type" value="Genomic_DNA"/>
</dbReference>
<name>A0A151WZ72_9HYME</name>
<dbReference type="InterPro" id="IPR036397">
    <property type="entry name" value="RNaseH_sf"/>
</dbReference>
<keyword evidence="3" id="KW-1185">Reference proteome</keyword>
<sequence length="199" mass="22426">VLNFLTKNETNTIQQPSNSPDMAPCDFFLFARVKKPLLVRRIRLLTVGGTPLDAMQRYGPIWRRVIRVISNSGPTILPAVTVYICRCGHIRGLSSFPVTKEATFVNSPLSETDVASPCKEAIFKGEVEDLDNVSRGFTYGCPLRVFRFPLRRVTRVCRMCWTGIAPITRNSETGKRENVFRPSRKKPGKEGDGVHQSER</sequence>
<protein>
    <submittedName>
        <fullName evidence="2">Uncharacterized protein</fullName>
    </submittedName>
</protein>
<feature type="region of interest" description="Disordered" evidence="1">
    <location>
        <begin position="172"/>
        <end position="199"/>
    </location>
</feature>
<feature type="non-terminal residue" evidence="2">
    <location>
        <position position="1"/>
    </location>
</feature>
<evidence type="ECO:0000256" key="1">
    <source>
        <dbReference type="SAM" id="MobiDB-lite"/>
    </source>
</evidence>
<gene>
    <name evidence="2" type="ORF">ALC60_07900</name>
</gene>
<dbReference type="Proteomes" id="UP000075809">
    <property type="component" value="Unassembled WGS sequence"/>
</dbReference>
<organism evidence="2 3">
    <name type="scientific">Mycetomoellerius zeteki</name>
    <dbReference type="NCBI Taxonomy" id="64791"/>
    <lineage>
        <taxon>Eukaryota</taxon>
        <taxon>Metazoa</taxon>
        <taxon>Ecdysozoa</taxon>
        <taxon>Arthropoda</taxon>
        <taxon>Hexapoda</taxon>
        <taxon>Insecta</taxon>
        <taxon>Pterygota</taxon>
        <taxon>Neoptera</taxon>
        <taxon>Endopterygota</taxon>
        <taxon>Hymenoptera</taxon>
        <taxon>Apocrita</taxon>
        <taxon>Aculeata</taxon>
        <taxon>Formicoidea</taxon>
        <taxon>Formicidae</taxon>
        <taxon>Myrmicinae</taxon>
        <taxon>Mycetomoellerius</taxon>
    </lineage>
</organism>
<dbReference type="GO" id="GO:0003676">
    <property type="term" value="F:nucleic acid binding"/>
    <property type="evidence" value="ECO:0007669"/>
    <property type="project" value="InterPro"/>
</dbReference>
<dbReference type="AlphaFoldDB" id="A0A151WZ72"/>
<evidence type="ECO:0000313" key="2">
    <source>
        <dbReference type="EMBL" id="KYQ53169.1"/>
    </source>
</evidence>
<proteinExistence type="predicted"/>
<dbReference type="Gene3D" id="3.30.420.10">
    <property type="entry name" value="Ribonuclease H-like superfamily/Ribonuclease H"/>
    <property type="match status" value="1"/>
</dbReference>